<comment type="similarity">
    <text evidence="1">Belongs to the CdaR family.</text>
</comment>
<dbReference type="InterPro" id="IPR042070">
    <property type="entry name" value="PucR_C-HTH_sf"/>
</dbReference>
<feature type="domain" description="Putative sugar diacid recognition" evidence="2">
    <location>
        <begin position="4"/>
        <end position="137"/>
    </location>
</feature>
<name>A0ABV8ZMK9_9NEIS</name>
<sequence>MPILTAELAQDIVSRTMRIIPFNVNVMDAQGAILGSGDAGRLGQLHDGALLALAQRRTVEIDEATAGKLHGSRPGINLPLQVDGRIAGVVGLTGQPEQVRQFGELVRLTAEMILEQAQLQRALQHDARQREAFVLEWIREESDAALDAWAQRLGLRLDQNHVALSLQLDATDLAADQAQAALQQLQAALATRWPRLLSAVAAPYELVLVEACSEDGEAEGGTQLRRRLHALNAWLEQADTPDYHLGMGIALPGRDGAAQSCRSARAAARIGRQRQPERRAHSYYELTLPVLLSDLNHGWQAQQLRLPLRRLEHAGKSGLRRTAEAWFAHQSHPGATARALHIHRNTLDYRLARIAEITGLDLQRHEDRFRLYIALLLG</sequence>
<accession>A0ABV8ZMK9</accession>
<dbReference type="PANTHER" id="PTHR33744">
    <property type="entry name" value="CARBOHYDRATE DIACID REGULATOR"/>
    <property type="match status" value="1"/>
</dbReference>
<evidence type="ECO:0000259" key="3">
    <source>
        <dbReference type="Pfam" id="PF13556"/>
    </source>
</evidence>
<dbReference type="Proteomes" id="UP001595999">
    <property type="component" value="Unassembled WGS sequence"/>
</dbReference>
<reference evidence="6" key="1">
    <citation type="journal article" date="2019" name="Int. J. Syst. Evol. Microbiol.">
        <title>The Global Catalogue of Microorganisms (GCM) 10K type strain sequencing project: providing services to taxonomists for standard genome sequencing and annotation.</title>
        <authorList>
            <consortium name="The Broad Institute Genomics Platform"/>
            <consortium name="The Broad Institute Genome Sequencing Center for Infectious Disease"/>
            <person name="Wu L."/>
            <person name="Ma J."/>
        </authorList>
    </citation>
    <scope>NUCLEOTIDE SEQUENCE [LARGE SCALE GENOMIC DNA]</scope>
    <source>
        <strain evidence="6">CGMCC 4.7608</strain>
    </source>
</reference>
<dbReference type="Pfam" id="PF17853">
    <property type="entry name" value="GGDEF_2"/>
    <property type="match status" value="1"/>
</dbReference>
<dbReference type="InterPro" id="IPR008599">
    <property type="entry name" value="Diacid_rec"/>
</dbReference>
<dbReference type="Gene3D" id="1.10.10.2840">
    <property type="entry name" value="PucR C-terminal helix-turn-helix domain"/>
    <property type="match status" value="1"/>
</dbReference>
<proteinExistence type="inferred from homology"/>
<dbReference type="RefSeq" id="WP_231465403.1">
    <property type="nucleotide sequence ID" value="NZ_JAJOHW010000202.1"/>
</dbReference>
<organism evidence="5 6">
    <name type="scientific">Chromobacterium aquaticum</name>
    <dbReference type="NCBI Taxonomy" id="467180"/>
    <lineage>
        <taxon>Bacteria</taxon>
        <taxon>Pseudomonadati</taxon>
        <taxon>Pseudomonadota</taxon>
        <taxon>Betaproteobacteria</taxon>
        <taxon>Neisseriales</taxon>
        <taxon>Chromobacteriaceae</taxon>
        <taxon>Chromobacterium</taxon>
    </lineage>
</organism>
<dbReference type="InterPro" id="IPR041522">
    <property type="entry name" value="CdaR_GGDEF"/>
</dbReference>
<evidence type="ECO:0000259" key="2">
    <source>
        <dbReference type="Pfam" id="PF05651"/>
    </source>
</evidence>
<evidence type="ECO:0000313" key="5">
    <source>
        <dbReference type="EMBL" id="MFC4488387.1"/>
    </source>
</evidence>
<dbReference type="InterPro" id="IPR025736">
    <property type="entry name" value="PucR_C-HTH_dom"/>
</dbReference>
<dbReference type="Pfam" id="PF13556">
    <property type="entry name" value="HTH_30"/>
    <property type="match status" value="1"/>
</dbReference>
<dbReference type="Pfam" id="PF05651">
    <property type="entry name" value="Diacid_rec"/>
    <property type="match status" value="1"/>
</dbReference>
<feature type="domain" description="CdaR GGDEF-like" evidence="4">
    <location>
        <begin position="141"/>
        <end position="270"/>
    </location>
</feature>
<comment type="caution">
    <text evidence="5">The sequence shown here is derived from an EMBL/GenBank/DDBJ whole genome shotgun (WGS) entry which is preliminary data.</text>
</comment>
<feature type="domain" description="PucR C-terminal helix-turn-helix" evidence="3">
    <location>
        <begin position="319"/>
        <end position="376"/>
    </location>
</feature>
<evidence type="ECO:0000313" key="6">
    <source>
        <dbReference type="Proteomes" id="UP001595999"/>
    </source>
</evidence>
<dbReference type="EMBL" id="JBHSEK010000001">
    <property type="protein sequence ID" value="MFC4488387.1"/>
    <property type="molecule type" value="Genomic_DNA"/>
</dbReference>
<keyword evidence="6" id="KW-1185">Reference proteome</keyword>
<dbReference type="InterPro" id="IPR051448">
    <property type="entry name" value="CdaR-like_regulators"/>
</dbReference>
<evidence type="ECO:0000256" key="1">
    <source>
        <dbReference type="ARBA" id="ARBA00006754"/>
    </source>
</evidence>
<dbReference type="PANTHER" id="PTHR33744:SF15">
    <property type="entry name" value="CARBOHYDRATE DIACID REGULATOR"/>
    <property type="match status" value="1"/>
</dbReference>
<gene>
    <name evidence="5" type="ORF">ACFO0R_02030</name>
</gene>
<evidence type="ECO:0000259" key="4">
    <source>
        <dbReference type="Pfam" id="PF17853"/>
    </source>
</evidence>
<protein>
    <submittedName>
        <fullName evidence="5">Sugar diacid recognition domain-containing protein</fullName>
    </submittedName>
</protein>